<protein>
    <submittedName>
        <fullName evidence="3">Uncharacterized protein</fullName>
    </submittedName>
</protein>
<evidence type="ECO:0000256" key="2">
    <source>
        <dbReference type="SAM" id="MobiDB-lite"/>
    </source>
</evidence>
<evidence type="ECO:0000256" key="1">
    <source>
        <dbReference type="SAM" id="Coils"/>
    </source>
</evidence>
<dbReference type="InterPro" id="IPR046228">
    <property type="entry name" value="DUF6261"/>
</dbReference>
<name>W2C2K2_9BACT</name>
<comment type="caution">
    <text evidence="3">The sequence shown here is derived from an EMBL/GenBank/DDBJ whole genome shotgun (WGS) entry which is preliminary data.</text>
</comment>
<organism evidence="3 4">
    <name type="scientific">Tannerella sp. oral taxon BU063 isolate Cell 2</name>
    <dbReference type="NCBI Taxonomy" id="1411148"/>
    <lineage>
        <taxon>Bacteria</taxon>
        <taxon>Pseudomonadati</taxon>
        <taxon>Bacteroidota</taxon>
        <taxon>Bacteroidia</taxon>
        <taxon>Bacteroidales</taxon>
        <taxon>Tannerellaceae</taxon>
        <taxon>Tannerella</taxon>
    </lineage>
</organism>
<feature type="coiled-coil region" evidence="1">
    <location>
        <begin position="152"/>
        <end position="179"/>
    </location>
</feature>
<feature type="compositionally biased region" description="Basic residues" evidence="2">
    <location>
        <begin position="235"/>
        <end position="251"/>
    </location>
</feature>
<dbReference type="Pfam" id="PF19775">
    <property type="entry name" value="DUF6261"/>
    <property type="match status" value="1"/>
</dbReference>
<proteinExistence type="predicted"/>
<dbReference type="AlphaFoldDB" id="W2C2K2"/>
<gene>
    <name evidence="3" type="ORF">N425_10570</name>
</gene>
<sequence length="261" mass="30268">MKRVIEIEKLGQYRLDNSLHTWFHDKVCERIGTADGEKIGVPQTMVEEYRACVDEEFEMLKEVSGEENETKAILKKDAECDRLLSFILGVIRIMRLSPRQEVAEDAQHLYVLTHDKKRIQSEGIGRKPARIDSLLNDLKKPEPAAMITRLGLDEAVGLLKQANEDASRLQRERSNLRVRRKRPSMTQIRPKTDEVYHEVILQLQYAYKNNVPPIDREAIAELVRHLNEHTAHARMTYKKSLAQRRARRRQKSVPTDADNPV</sequence>
<dbReference type="PATRIC" id="fig|1411148.3.peg.1711"/>
<dbReference type="Proteomes" id="UP000018837">
    <property type="component" value="Unassembled WGS sequence"/>
</dbReference>
<evidence type="ECO:0000313" key="4">
    <source>
        <dbReference type="Proteomes" id="UP000018837"/>
    </source>
</evidence>
<accession>W2C2K2</accession>
<reference evidence="3 4" key="1">
    <citation type="submission" date="2013-11" db="EMBL/GenBank/DDBJ databases">
        <title>Single cell genomics of uncultured Tannerella BU063 (oral taxon 286).</title>
        <authorList>
            <person name="Beall C.J."/>
            <person name="Campbell A.G."/>
            <person name="Griffen A.L."/>
            <person name="Podar M."/>
            <person name="Leys E.J."/>
        </authorList>
    </citation>
    <scope>NUCLEOTIDE SEQUENCE [LARGE SCALE GENOMIC DNA]</scope>
    <source>
        <strain evidence="3">Cell 2</strain>
    </source>
</reference>
<feature type="region of interest" description="Disordered" evidence="2">
    <location>
        <begin position="234"/>
        <end position="261"/>
    </location>
</feature>
<keyword evidence="1" id="KW-0175">Coiled coil</keyword>
<dbReference type="EMBL" id="AYUF01000486">
    <property type="protein sequence ID" value="ETK01283.1"/>
    <property type="molecule type" value="Genomic_DNA"/>
</dbReference>
<evidence type="ECO:0000313" key="3">
    <source>
        <dbReference type="EMBL" id="ETK01283.1"/>
    </source>
</evidence>